<evidence type="ECO:0000313" key="3">
    <source>
        <dbReference type="EMBL" id="MDT0568775.1"/>
    </source>
</evidence>
<dbReference type="PANTHER" id="PTHR43317">
    <property type="entry name" value="THERMOSPERMINE SYNTHASE ACAULIS5"/>
    <property type="match status" value="1"/>
</dbReference>
<dbReference type="EMBL" id="JAVRFJ010000011">
    <property type="protein sequence ID" value="MDT0568775.1"/>
    <property type="molecule type" value="Genomic_DNA"/>
</dbReference>
<dbReference type="PANTHER" id="PTHR43317:SF3">
    <property type="entry name" value="BLR2883 PROTEIN"/>
    <property type="match status" value="1"/>
</dbReference>
<feature type="region of interest" description="Disordered" evidence="2">
    <location>
        <begin position="240"/>
        <end position="263"/>
    </location>
</feature>
<dbReference type="RefSeq" id="WP_311590634.1">
    <property type="nucleotide sequence ID" value="NZ_JAVRFJ010000011.1"/>
</dbReference>
<evidence type="ECO:0000256" key="2">
    <source>
        <dbReference type="SAM" id="MobiDB-lite"/>
    </source>
</evidence>
<name>A0ABU2YWS8_9ACTN</name>
<accession>A0ABU2YWS8</accession>
<dbReference type="CDD" id="cd02440">
    <property type="entry name" value="AdoMet_MTases"/>
    <property type="match status" value="1"/>
</dbReference>
<evidence type="ECO:0000256" key="1">
    <source>
        <dbReference type="ARBA" id="ARBA00023115"/>
    </source>
</evidence>
<evidence type="ECO:0000313" key="4">
    <source>
        <dbReference type="Proteomes" id="UP001180737"/>
    </source>
</evidence>
<gene>
    <name evidence="3" type="ORF">RM704_15075</name>
</gene>
<dbReference type="InterPro" id="IPR029063">
    <property type="entry name" value="SAM-dependent_MTases_sf"/>
</dbReference>
<sequence length="263" mass="28699">MSLRLEEIDWQPTPMGEISLRRRRHPVSAEDVYEVKLGDEFLMSSLFTAGEIALAELALAQLPDADMDVAVGGLGLGYTAQAALDDPRVRSLTVIDALAEVIGWHRRHLVPLGARLTSDDRCRLVHGDFFALAADPRGLDPEEPGRRFHAILLDVDHSPRHVLHPRHAALYQPAGLRALAAHLHPGGVFALWSNDPPDEQFTSALTEVFARAEARVVAFDNPLQGGTSTNTVYLAGKAPTRSHCHTSKEPTVEGVNEGAEKHT</sequence>
<keyword evidence="4" id="KW-1185">Reference proteome</keyword>
<dbReference type="SUPFAM" id="SSF53335">
    <property type="entry name" value="S-adenosyl-L-methionine-dependent methyltransferases"/>
    <property type="match status" value="1"/>
</dbReference>
<organism evidence="3 4">
    <name type="scientific">Streptomyces gottesmaniae</name>
    <dbReference type="NCBI Taxonomy" id="3075518"/>
    <lineage>
        <taxon>Bacteria</taxon>
        <taxon>Bacillati</taxon>
        <taxon>Actinomycetota</taxon>
        <taxon>Actinomycetes</taxon>
        <taxon>Kitasatosporales</taxon>
        <taxon>Streptomycetaceae</taxon>
        <taxon>Streptomyces</taxon>
    </lineage>
</organism>
<keyword evidence="1" id="KW-0620">Polyamine biosynthesis</keyword>
<comment type="caution">
    <text evidence="3">The sequence shown here is derived from an EMBL/GenBank/DDBJ whole genome shotgun (WGS) entry which is preliminary data.</text>
</comment>
<proteinExistence type="predicted"/>
<dbReference type="Proteomes" id="UP001180737">
    <property type="component" value="Unassembled WGS sequence"/>
</dbReference>
<protein>
    <submittedName>
        <fullName evidence="3">Spermidine synthase</fullName>
    </submittedName>
</protein>
<reference evidence="3" key="1">
    <citation type="submission" date="2024-05" db="EMBL/GenBank/DDBJ databases">
        <title>30 novel species of actinomycetes from the DSMZ collection.</title>
        <authorList>
            <person name="Nouioui I."/>
        </authorList>
    </citation>
    <scope>NUCLEOTIDE SEQUENCE</scope>
    <source>
        <strain evidence="3">DSM 3412</strain>
    </source>
</reference>
<dbReference type="Gene3D" id="3.40.50.150">
    <property type="entry name" value="Vaccinia Virus protein VP39"/>
    <property type="match status" value="1"/>
</dbReference>